<evidence type="ECO:0000256" key="1">
    <source>
        <dbReference type="SAM" id="MobiDB-lite"/>
    </source>
</evidence>
<gene>
    <name evidence="2" type="ORF">AWC38_SpisGene13727</name>
</gene>
<organism evidence="2 3">
    <name type="scientific">Stylophora pistillata</name>
    <name type="common">Smooth cauliflower coral</name>
    <dbReference type="NCBI Taxonomy" id="50429"/>
    <lineage>
        <taxon>Eukaryota</taxon>
        <taxon>Metazoa</taxon>
        <taxon>Cnidaria</taxon>
        <taxon>Anthozoa</taxon>
        <taxon>Hexacorallia</taxon>
        <taxon>Scleractinia</taxon>
        <taxon>Astrocoeniina</taxon>
        <taxon>Pocilloporidae</taxon>
        <taxon>Stylophora</taxon>
    </lineage>
</organism>
<sequence>MRRRRRFASLPDTRSLQEMSSPLDKVKHDSSDAELHRNRFSTGTKHSIHSWYSSSRRDITGGFKFLPKHSSNFHVKLQGEDFTPEETNSNVATRLAYFPALKKSMVASDISPVRKTTCLKRMHAWNDYEGREIRGSSNVERPWVEGEKMIASFLDQGTKPSFTQIRRPVSVDYRRLSLPIPSERTTELYSTSFLSSEKLRKRRDLETEAAHLYPSLVYSGSMGRADELVLPEPGSRAAELSLRSMGTFDCTRANQTSLPVKATSKGNVEENDNASALRTHVETADTDFNKVETKAVSDQQSFNFYPKYQNAFTINTV</sequence>
<comment type="caution">
    <text evidence="2">The sequence shown here is derived from an EMBL/GenBank/DDBJ whole genome shotgun (WGS) entry which is preliminary data.</text>
</comment>
<proteinExistence type="predicted"/>
<feature type="region of interest" description="Disordered" evidence="1">
    <location>
        <begin position="1"/>
        <end position="33"/>
    </location>
</feature>
<evidence type="ECO:0000313" key="3">
    <source>
        <dbReference type="Proteomes" id="UP000225706"/>
    </source>
</evidence>
<accession>A0A2B4RYA4</accession>
<protein>
    <submittedName>
        <fullName evidence="2">Uncharacterized protein</fullName>
    </submittedName>
</protein>
<dbReference type="Proteomes" id="UP000225706">
    <property type="component" value="Unassembled WGS sequence"/>
</dbReference>
<reference evidence="3" key="1">
    <citation type="journal article" date="2017" name="bioRxiv">
        <title>Comparative analysis of the genomes of Stylophora pistillata and Acropora digitifera provides evidence for extensive differences between species of corals.</title>
        <authorList>
            <person name="Voolstra C.R."/>
            <person name="Li Y."/>
            <person name="Liew Y.J."/>
            <person name="Baumgarten S."/>
            <person name="Zoccola D."/>
            <person name="Flot J.-F."/>
            <person name="Tambutte S."/>
            <person name="Allemand D."/>
            <person name="Aranda M."/>
        </authorList>
    </citation>
    <scope>NUCLEOTIDE SEQUENCE [LARGE SCALE GENOMIC DNA]</scope>
</reference>
<feature type="compositionally biased region" description="Basic and acidic residues" evidence="1">
    <location>
        <begin position="24"/>
        <end position="33"/>
    </location>
</feature>
<name>A0A2B4RYA4_STYPI</name>
<dbReference type="AlphaFoldDB" id="A0A2B4RYA4"/>
<evidence type="ECO:0000313" key="2">
    <source>
        <dbReference type="EMBL" id="PFX21763.1"/>
    </source>
</evidence>
<dbReference type="EMBL" id="LSMT01000263">
    <property type="protein sequence ID" value="PFX21763.1"/>
    <property type="molecule type" value="Genomic_DNA"/>
</dbReference>
<keyword evidence="3" id="KW-1185">Reference proteome</keyword>